<proteinExistence type="predicted"/>
<feature type="compositionally biased region" description="Polar residues" evidence="1">
    <location>
        <begin position="327"/>
        <end position="336"/>
    </location>
</feature>
<dbReference type="EMBL" id="NBSK02000007">
    <property type="protein sequence ID" value="KAJ0196129.1"/>
    <property type="molecule type" value="Genomic_DNA"/>
</dbReference>
<accession>A0A9R1X2X8</accession>
<evidence type="ECO:0000313" key="2">
    <source>
        <dbReference type="EMBL" id="KAJ0196129.1"/>
    </source>
</evidence>
<keyword evidence="3" id="KW-1185">Reference proteome</keyword>
<gene>
    <name evidence="2" type="ORF">LSAT_V11C700353400</name>
</gene>
<feature type="compositionally biased region" description="Low complexity" evidence="1">
    <location>
        <begin position="337"/>
        <end position="351"/>
    </location>
</feature>
<dbReference type="PANTHER" id="PTHR31973:SF190">
    <property type="entry name" value="MULE TRANSPOSASE DOMAIN-CONTAINING PROTEIN"/>
    <property type="match status" value="1"/>
</dbReference>
<dbReference type="AlphaFoldDB" id="A0A9R1X2X8"/>
<evidence type="ECO:0000313" key="3">
    <source>
        <dbReference type="Proteomes" id="UP000235145"/>
    </source>
</evidence>
<evidence type="ECO:0000256" key="1">
    <source>
        <dbReference type="SAM" id="MobiDB-lite"/>
    </source>
</evidence>
<comment type="caution">
    <text evidence="2">The sequence shown here is derived from an EMBL/GenBank/DDBJ whole genome shotgun (WGS) entry which is preliminary data.</text>
</comment>
<protein>
    <recommendedName>
        <fullName evidence="4">SWIM-type domain-containing protein</fullName>
    </recommendedName>
</protein>
<dbReference type="Proteomes" id="UP000235145">
    <property type="component" value="Unassembled WGS sequence"/>
</dbReference>
<reference evidence="2 3" key="1">
    <citation type="journal article" date="2017" name="Nat. Commun.">
        <title>Genome assembly with in vitro proximity ligation data and whole-genome triplication in lettuce.</title>
        <authorList>
            <person name="Reyes-Chin-Wo S."/>
            <person name="Wang Z."/>
            <person name="Yang X."/>
            <person name="Kozik A."/>
            <person name="Arikit S."/>
            <person name="Song C."/>
            <person name="Xia L."/>
            <person name="Froenicke L."/>
            <person name="Lavelle D.O."/>
            <person name="Truco M.J."/>
            <person name="Xia R."/>
            <person name="Zhu S."/>
            <person name="Xu C."/>
            <person name="Xu H."/>
            <person name="Xu X."/>
            <person name="Cox K."/>
            <person name="Korf I."/>
            <person name="Meyers B.C."/>
            <person name="Michelmore R.W."/>
        </authorList>
    </citation>
    <scope>NUCLEOTIDE SEQUENCE [LARGE SCALE GENOMIC DNA]</scope>
    <source>
        <strain evidence="3">cv. Salinas</strain>
        <tissue evidence="2">Seedlings</tissue>
    </source>
</reference>
<feature type="region of interest" description="Disordered" evidence="1">
    <location>
        <begin position="320"/>
        <end position="375"/>
    </location>
</feature>
<name>A0A9R1X2X8_LACSA</name>
<organism evidence="2 3">
    <name type="scientific">Lactuca sativa</name>
    <name type="common">Garden lettuce</name>
    <dbReference type="NCBI Taxonomy" id="4236"/>
    <lineage>
        <taxon>Eukaryota</taxon>
        <taxon>Viridiplantae</taxon>
        <taxon>Streptophyta</taxon>
        <taxon>Embryophyta</taxon>
        <taxon>Tracheophyta</taxon>
        <taxon>Spermatophyta</taxon>
        <taxon>Magnoliopsida</taxon>
        <taxon>eudicotyledons</taxon>
        <taxon>Gunneridae</taxon>
        <taxon>Pentapetalae</taxon>
        <taxon>asterids</taxon>
        <taxon>campanulids</taxon>
        <taxon>Asterales</taxon>
        <taxon>Asteraceae</taxon>
        <taxon>Cichorioideae</taxon>
        <taxon>Cichorieae</taxon>
        <taxon>Lactucinae</taxon>
        <taxon>Lactuca</taxon>
    </lineage>
</organism>
<evidence type="ECO:0008006" key="4">
    <source>
        <dbReference type="Google" id="ProtNLM"/>
    </source>
</evidence>
<dbReference type="PANTHER" id="PTHR31973">
    <property type="entry name" value="POLYPROTEIN, PUTATIVE-RELATED"/>
    <property type="match status" value="1"/>
</dbReference>
<sequence length="407" mass="46084">MQRAGTGKGLDGNSYIYLLEYIVVESENINSWTRQHYCININWFLYGWLQVIATTLPCAEHRFYLCHIQKNMKDKWKSNVFQDALWKCANATTIVEFNHEMQELSKMNNDFFQCLKTIPPQHWTSAHCDGLLNNLYETNNNHFKEGRDQPIISCLEFIREYLMVRLVTVQREIDKEVGPLTPTTTTILGKIKKAATKCIGVNCRNEKYQVTGPRMDQYVVDMKKHTRSCRRCELTSIPCKHALKDVGLPETWVHPTYWLSTWREMYSFKIEPINGRKMWENYDCPTTLLPPKHHVPIGRPKKKRRKYMVKLEEIVQGGRATRKDKFSSASGAGQTNASSAGQSRASSATGACQSSASVDGKKRQSGDGKSSTSGAYQRKATIISVACKEGPSGVGKSSVTGAASNWC</sequence>